<reference evidence="9" key="1">
    <citation type="submission" date="2021-03" db="EMBL/GenBank/DDBJ databases">
        <authorList>
            <person name="Tran Van P."/>
        </authorList>
    </citation>
    <scope>NUCLEOTIDE SEQUENCE</scope>
</reference>
<dbReference type="Gene3D" id="3.40.50.620">
    <property type="entry name" value="HUPs"/>
    <property type="match status" value="1"/>
</dbReference>
<dbReference type="Pfam" id="PF02540">
    <property type="entry name" value="NAD_synthase"/>
    <property type="match status" value="1"/>
</dbReference>
<evidence type="ECO:0000256" key="1">
    <source>
        <dbReference type="ARBA" id="ARBA00022598"/>
    </source>
</evidence>
<evidence type="ECO:0000256" key="2">
    <source>
        <dbReference type="ARBA" id="ARBA00022741"/>
    </source>
</evidence>
<keyword evidence="4 6" id="KW-0658">Purine biosynthesis</keyword>
<dbReference type="PANTHER" id="PTHR11922">
    <property type="entry name" value="GMP SYNTHASE-RELATED"/>
    <property type="match status" value="1"/>
</dbReference>
<name>A0ABN7PEN9_TIMPD</name>
<evidence type="ECO:0000256" key="5">
    <source>
        <dbReference type="ARBA" id="ARBA00022840"/>
    </source>
</evidence>
<sequence>MCVAMCSSKVDLSTHGKAMIRNFLFDISGCTGNYTLQGRELECIRYIKETVGGNKVLLLLSGGVDSTVCAALLHKALREDQVIAVHIDNGFMRKNESHRVAQSLEKIGIKLKGVNVGAQVHVYAAVVISCDRDPPVSSGDHDSTHGYQLPDQNNQDAVYDLQP</sequence>
<dbReference type="PANTHER" id="PTHR11922:SF2">
    <property type="entry name" value="GMP SYNTHASE [GLUTAMINE-HYDROLYZING]"/>
    <property type="match status" value="1"/>
</dbReference>
<dbReference type="SUPFAM" id="SSF52402">
    <property type="entry name" value="Adenine nucleotide alpha hydrolases-like"/>
    <property type="match status" value="1"/>
</dbReference>
<feature type="binding site" evidence="6">
    <location>
        <begin position="61"/>
        <end position="67"/>
    </location>
    <ligand>
        <name>ATP</name>
        <dbReference type="ChEBI" id="CHEBI:30616"/>
    </ligand>
</feature>
<evidence type="ECO:0000313" key="9">
    <source>
        <dbReference type="EMBL" id="CAG2063912.1"/>
    </source>
</evidence>
<evidence type="ECO:0000259" key="8">
    <source>
        <dbReference type="PROSITE" id="PS51553"/>
    </source>
</evidence>
<feature type="region of interest" description="Disordered" evidence="7">
    <location>
        <begin position="134"/>
        <end position="163"/>
    </location>
</feature>
<evidence type="ECO:0000256" key="6">
    <source>
        <dbReference type="PROSITE-ProRule" id="PRU00886"/>
    </source>
</evidence>
<dbReference type="Proteomes" id="UP001153148">
    <property type="component" value="Unassembled WGS sequence"/>
</dbReference>
<dbReference type="InterPro" id="IPR025777">
    <property type="entry name" value="GMPS_ATP_PPase_dom"/>
</dbReference>
<keyword evidence="3 6" id="KW-0332">GMP biosynthesis</keyword>
<proteinExistence type="predicted"/>
<evidence type="ECO:0000256" key="7">
    <source>
        <dbReference type="SAM" id="MobiDB-lite"/>
    </source>
</evidence>
<dbReference type="InterPro" id="IPR014729">
    <property type="entry name" value="Rossmann-like_a/b/a_fold"/>
</dbReference>
<dbReference type="EMBL" id="CAJPIN010030113">
    <property type="protein sequence ID" value="CAG2063912.1"/>
    <property type="molecule type" value="Genomic_DNA"/>
</dbReference>
<keyword evidence="10" id="KW-1185">Reference proteome</keyword>
<evidence type="ECO:0000313" key="10">
    <source>
        <dbReference type="Proteomes" id="UP001153148"/>
    </source>
</evidence>
<accession>A0ABN7PEN9</accession>
<keyword evidence="2 6" id="KW-0547">Nucleotide-binding</keyword>
<evidence type="ECO:0000256" key="3">
    <source>
        <dbReference type="ARBA" id="ARBA00022749"/>
    </source>
</evidence>
<keyword evidence="1" id="KW-0436">Ligase</keyword>
<dbReference type="PROSITE" id="PS51553">
    <property type="entry name" value="GMPS_ATP_PPASE"/>
    <property type="match status" value="1"/>
</dbReference>
<feature type="compositionally biased region" description="Basic and acidic residues" evidence="7">
    <location>
        <begin position="134"/>
        <end position="144"/>
    </location>
</feature>
<keyword evidence="5 6" id="KW-0067">ATP-binding</keyword>
<evidence type="ECO:0000256" key="4">
    <source>
        <dbReference type="ARBA" id="ARBA00022755"/>
    </source>
</evidence>
<organism evidence="9 10">
    <name type="scientific">Timema podura</name>
    <name type="common">Walking stick</name>
    <dbReference type="NCBI Taxonomy" id="61482"/>
    <lineage>
        <taxon>Eukaryota</taxon>
        <taxon>Metazoa</taxon>
        <taxon>Ecdysozoa</taxon>
        <taxon>Arthropoda</taxon>
        <taxon>Hexapoda</taxon>
        <taxon>Insecta</taxon>
        <taxon>Pterygota</taxon>
        <taxon>Neoptera</taxon>
        <taxon>Polyneoptera</taxon>
        <taxon>Phasmatodea</taxon>
        <taxon>Timematodea</taxon>
        <taxon>Timematoidea</taxon>
        <taxon>Timematidae</taxon>
        <taxon>Timema</taxon>
    </lineage>
</organism>
<gene>
    <name evidence="9" type="ORF">TPAB3V08_LOCUS10859</name>
</gene>
<protein>
    <recommendedName>
        <fullName evidence="8">GMPS ATP-PPase domain-containing protein</fullName>
    </recommendedName>
</protein>
<feature type="domain" description="GMPS ATP-PPase" evidence="8">
    <location>
        <begin position="34"/>
        <end position="163"/>
    </location>
</feature>
<comment type="caution">
    <text evidence="9">The sequence shown here is derived from an EMBL/GenBank/DDBJ whole genome shotgun (WGS) entry which is preliminary data.</text>
</comment>
<dbReference type="InterPro" id="IPR022310">
    <property type="entry name" value="NAD/GMP_synthase"/>
</dbReference>